<reference evidence="1 2" key="1">
    <citation type="submission" date="2017-06" db="EMBL/GenBank/DDBJ databases">
        <authorList>
            <person name="Kim H.J."/>
            <person name="Triplett B.A."/>
        </authorList>
    </citation>
    <scope>NUCLEOTIDE SEQUENCE [LARGE SCALE GENOMIC DNA]</scope>
    <source>
        <strain evidence="1 2">DSM 14713</strain>
    </source>
</reference>
<accession>A0A250IQ50</accession>
<dbReference type="EMBL" id="CP022163">
    <property type="protein sequence ID" value="ATB33372.1"/>
    <property type="molecule type" value="Genomic_DNA"/>
</dbReference>
<dbReference type="RefSeq" id="WP_095981421.1">
    <property type="nucleotide sequence ID" value="NZ_CP022163.1"/>
</dbReference>
<gene>
    <name evidence="1" type="ORF">MEBOL_006864</name>
</gene>
<name>A0A250IQ50_9BACT</name>
<proteinExistence type="predicted"/>
<protein>
    <recommendedName>
        <fullName evidence="3">4-vinyl reductase 4VR domain-containing protein</fullName>
    </recommendedName>
</protein>
<dbReference type="AlphaFoldDB" id="A0A250IQ50"/>
<organism evidence="1 2">
    <name type="scientific">Melittangium boletus DSM 14713</name>
    <dbReference type="NCBI Taxonomy" id="1294270"/>
    <lineage>
        <taxon>Bacteria</taxon>
        <taxon>Pseudomonadati</taxon>
        <taxon>Myxococcota</taxon>
        <taxon>Myxococcia</taxon>
        <taxon>Myxococcales</taxon>
        <taxon>Cystobacterineae</taxon>
        <taxon>Archangiaceae</taxon>
        <taxon>Melittangium</taxon>
    </lineage>
</organism>
<dbReference type="Proteomes" id="UP000217289">
    <property type="component" value="Chromosome"/>
</dbReference>
<keyword evidence="2" id="KW-1185">Reference proteome</keyword>
<evidence type="ECO:0000313" key="1">
    <source>
        <dbReference type="EMBL" id="ATB33372.1"/>
    </source>
</evidence>
<evidence type="ECO:0000313" key="2">
    <source>
        <dbReference type="Proteomes" id="UP000217289"/>
    </source>
</evidence>
<evidence type="ECO:0008006" key="3">
    <source>
        <dbReference type="Google" id="ProtNLM"/>
    </source>
</evidence>
<sequence length="199" mass="22166">MRSLDAYADYQVIGQNLRHLILGLGSFWLLANRFMLEENLGTAGPDGLVQFDPEAWYPLVANLRVIARVQRDFGEVAVRQSASHIPTIARFPSTVVDIHSAFDALDVAYHMNHGLNGRALYCPETGVMREGIGHFRSRSIPGQKQILSQCTSPYSCSFDEGLLLALAQRYEPSASITHLEPLRCRAHGSESCTYSILWT</sequence>
<dbReference type="KEGG" id="mbd:MEBOL_006864"/>
<dbReference type="OrthoDB" id="5380756at2"/>